<accession>A0A7X0IIK0</accession>
<comment type="caution">
    <text evidence="2">The sequence shown here is derived from an EMBL/GenBank/DDBJ whole genome shotgun (WGS) entry which is preliminary data.</text>
</comment>
<keyword evidence="3" id="KW-1185">Reference proteome</keyword>
<evidence type="ECO:0000313" key="3">
    <source>
        <dbReference type="Proteomes" id="UP000555564"/>
    </source>
</evidence>
<dbReference type="EMBL" id="JACHIU010000001">
    <property type="protein sequence ID" value="MBB6475314.1"/>
    <property type="molecule type" value="Genomic_DNA"/>
</dbReference>
<dbReference type="GO" id="GO:0005886">
    <property type="term" value="C:plasma membrane"/>
    <property type="evidence" value="ECO:0007669"/>
    <property type="project" value="UniProtKB-SubCell"/>
</dbReference>
<feature type="transmembrane region" description="Helical" evidence="1">
    <location>
        <begin position="189"/>
        <end position="208"/>
    </location>
</feature>
<keyword evidence="1" id="KW-0812">Transmembrane</keyword>
<dbReference type="PANTHER" id="PTHR37305">
    <property type="entry name" value="INTEGRAL MEMBRANE PROTEIN-RELATED"/>
    <property type="match status" value="1"/>
</dbReference>
<dbReference type="GO" id="GO:0140359">
    <property type="term" value="F:ABC-type transporter activity"/>
    <property type="evidence" value="ECO:0007669"/>
    <property type="project" value="InterPro"/>
</dbReference>
<dbReference type="Proteomes" id="UP000555564">
    <property type="component" value="Unassembled WGS sequence"/>
</dbReference>
<dbReference type="Pfam" id="PF12679">
    <property type="entry name" value="ABC2_membrane_2"/>
    <property type="match status" value="1"/>
</dbReference>
<evidence type="ECO:0000256" key="1">
    <source>
        <dbReference type="SAM" id="Phobius"/>
    </source>
</evidence>
<keyword evidence="1" id="KW-0472">Membrane</keyword>
<organism evidence="2 3">
    <name type="scientific">Sphaerisporangium rubeum</name>
    <dbReference type="NCBI Taxonomy" id="321317"/>
    <lineage>
        <taxon>Bacteria</taxon>
        <taxon>Bacillati</taxon>
        <taxon>Actinomycetota</taxon>
        <taxon>Actinomycetes</taxon>
        <taxon>Streptosporangiales</taxon>
        <taxon>Streptosporangiaceae</taxon>
        <taxon>Sphaerisporangium</taxon>
    </lineage>
</organism>
<keyword evidence="1" id="KW-1133">Transmembrane helix</keyword>
<dbReference type="AlphaFoldDB" id="A0A7X0IIK0"/>
<gene>
    <name evidence="2" type="ORF">BJ992_004745</name>
</gene>
<feature type="transmembrane region" description="Helical" evidence="1">
    <location>
        <begin position="159"/>
        <end position="182"/>
    </location>
</feature>
<feature type="transmembrane region" description="Helical" evidence="1">
    <location>
        <begin position="76"/>
        <end position="94"/>
    </location>
</feature>
<dbReference type="PANTHER" id="PTHR37305:SF1">
    <property type="entry name" value="MEMBRANE PROTEIN"/>
    <property type="match status" value="1"/>
</dbReference>
<name>A0A7X0IIK0_9ACTN</name>
<feature type="transmembrane region" description="Helical" evidence="1">
    <location>
        <begin position="241"/>
        <end position="259"/>
    </location>
</feature>
<protein>
    <submittedName>
        <fullName evidence="2">ABC-2 type transport system permease protein</fullName>
    </submittedName>
</protein>
<dbReference type="RefSeq" id="WP_184984541.1">
    <property type="nucleotide sequence ID" value="NZ_BAAALO010000067.1"/>
</dbReference>
<evidence type="ECO:0000313" key="2">
    <source>
        <dbReference type="EMBL" id="MBB6475314.1"/>
    </source>
</evidence>
<feature type="transmembrane region" description="Helical" evidence="1">
    <location>
        <begin position="125"/>
        <end position="147"/>
    </location>
</feature>
<sequence length="266" mass="28538">MPTLMRKTLRDYRRALIGWTVGICLFAGGYTSFFPQIRDNPGLYSQAAMTKYPDSIRKLLGGFEDITSGAGFLQAILYQFFVPLLFIMCAVAIANRAIAAPEESGTLELTLTLPITRGRLLLERYGALALALFAVAVASFVFVILAASAVDLGVPVGRILAAHLGLFLLVLLFGTMTLTVGAITGRKSLALAVTGVYAVASYVVNALAKDVPVMDWLAWLSPFRYYSEGSPLYGGVPVADYLVLLAGTVVLVVTAVLSFDRRDVGV</sequence>
<feature type="transmembrane region" description="Helical" evidence="1">
    <location>
        <begin position="12"/>
        <end position="33"/>
    </location>
</feature>
<reference evidence="2 3" key="1">
    <citation type="submission" date="2020-08" db="EMBL/GenBank/DDBJ databases">
        <title>Sequencing the genomes of 1000 actinobacteria strains.</title>
        <authorList>
            <person name="Klenk H.-P."/>
        </authorList>
    </citation>
    <scope>NUCLEOTIDE SEQUENCE [LARGE SCALE GENOMIC DNA]</scope>
    <source>
        <strain evidence="2 3">DSM 44936</strain>
    </source>
</reference>
<proteinExistence type="predicted"/>